<reference evidence="3" key="1">
    <citation type="submission" date="2025-08" db="UniProtKB">
        <authorList>
            <consortium name="RefSeq"/>
        </authorList>
    </citation>
    <scope>IDENTIFICATION</scope>
</reference>
<feature type="compositionally biased region" description="Low complexity" evidence="1">
    <location>
        <begin position="24"/>
        <end position="36"/>
    </location>
</feature>
<organism evidence="2 3">
    <name type="scientific">Galeopterus variegatus</name>
    <name type="common">Malayan flying lemur</name>
    <name type="synonym">Cynocephalus variegatus</name>
    <dbReference type="NCBI Taxonomy" id="482537"/>
    <lineage>
        <taxon>Eukaryota</taxon>
        <taxon>Metazoa</taxon>
        <taxon>Chordata</taxon>
        <taxon>Craniata</taxon>
        <taxon>Vertebrata</taxon>
        <taxon>Euteleostomi</taxon>
        <taxon>Mammalia</taxon>
        <taxon>Eutheria</taxon>
        <taxon>Euarchontoglires</taxon>
        <taxon>Dermoptera</taxon>
        <taxon>Cynocephalidae</taxon>
        <taxon>Galeopterus</taxon>
    </lineage>
</organism>
<dbReference type="RefSeq" id="XP_008589429.1">
    <property type="nucleotide sequence ID" value="XM_008591207.1"/>
</dbReference>
<evidence type="ECO:0000313" key="2">
    <source>
        <dbReference type="Proteomes" id="UP000694923"/>
    </source>
</evidence>
<evidence type="ECO:0000313" key="3">
    <source>
        <dbReference type="RefSeq" id="XP_008589429.1"/>
    </source>
</evidence>
<proteinExistence type="predicted"/>
<accession>A0ABM0S988</accession>
<evidence type="ECO:0000256" key="1">
    <source>
        <dbReference type="SAM" id="MobiDB-lite"/>
    </source>
</evidence>
<feature type="region of interest" description="Disordered" evidence="1">
    <location>
        <begin position="1"/>
        <end position="55"/>
    </location>
</feature>
<name>A0ABM0S988_GALVR</name>
<dbReference type="Proteomes" id="UP000694923">
    <property type="component" value="Unplaced"/>
</dbReference>
<feature type="compositionally biased region" description="Polar residues" evidence="1">
    <location>
        <begin position="92"/>
        <end position="110"/>
    </location>
</feature>
<keyword evidence="2" id="KW-1185">Reference proteome</keyword>
<dbReference type="GeneID" id="103606640"/>
<protein>
    <submittedName>
        <fullName evidence="3">Mucin-16-like</fullName>
    </submittedName>
</protein>
<sequence length="116" mass="12184">MDSTSDKILATSKDTTDTQEVNPSTNTTVTSVGTTSSEHELHSSVSANSLPSNATSAVVTTSTVVATKQNPTIYTSMPESLDVTRMQLESTSSVTSRLRETSTSTGTSTDLYKAIS</sequence>
<gene>
    <name evidence="3" type="primary">LOC103606640</name>
</gene>
<feature type="region of interest" description="Disordered" evidence="1">
    <location>
        <begin position="92"/>
        <end position="116"/>
    </location>
</feature>
<feature type="non-terminal residue" evidence="3">
    <location>
        <position position="116"/>
    </location>
</feature>
<feature type="compositionally biased region" description="Polar residues" evidence="1">
    <location>
        <begin position="43"/>
        <end position="53"/>
    </location>
</feature>